<dbReference type="Proteomes" id="UP000031036">
    <property type="component" value="Unassembled WGS sequence"/>
</dbReference>
<proteinExistence type="predicted"/>
<dbReference type="AlphaFoldDB" id="A0A0B2V115"/>
<evidence type="ECO:0000313" key="1">
    <source>
        <dbReference type="EMBL" id="KHN75204.1"/>
    </source>
</evidence>
<sequence length="200" mass="22309">MLQPSICSQMRVNFQTFLAVPSPVPIASQTDTTKPAENLFPHCKSEGIPQLKIAKLTQMCRTAVTELQNSLRCAALQLQTVRKGKQEGKQQYTLAPGDECENQEEYSDLTNIEPHYCSFGIRYAPLNLAIGWERREAKSKSSMDQHCSNAHIELCLSYGSYIGTTTEDPHYPVDQLDGAPSLQPHNTALFTKYASNNQGR</sequence>
<comment type="caution">
    <text evidence="1">The sequence shown here is derived from an EMBL/GenBank/DDBJ whole genome shotgun (WGS) entry which is preliminary data.</text>
</comment>
<name>A0A0B2V115_TOXCA</name>
<dbReference type="EMBL" id="JPKZ01002769">
    <property type="protein sequence ID" value="KHN75204.1"/>
    <property type="molecule type" value="Genomic_DNA"/>
</dbReference>
<gene>
    <name evidence="1" type="ORF">Tcan_17677</name>
</gene>
<keyword evidence="2" id="KW-1185">Reference proteome</keyword>
<evidence type="ECO:0000313" key="2">
    <source>
        <dbReference type="Proteomes" id="UP000031036"/>
    </source>
</evidence>
<accession>A0A0B2V115</accession>
<organism evidence="1 2">
    <name type="scientific">Toxocara canis</name>
    <name type="common">Canine roundworm</name>
    <dbReference type="NCBI Taxonomy" id="6265"/>
    <lineage>
        <taxon>Eukaryota</taxon>
        <taxon>Metazoa</taxon>
        <taxon>Ecdysozoa</taxon>
        <taxon>Nematoda</taxon>
        <taxon>Chromadorea</taxon>
        <taxon>Rhabditida</taxon>
        <taxon>Spirurina</taxon>
        <taxon>Ascaridomorpha</taxon>
        <taxon>Ascaridoidea</taxon>
        <taxon>Toxocaridae</taxon>
        <taxon>Toxocara</taxon>
    </lineage>
</organism>
<protein>
    <submittedName>
        <fullName evidence="1">Uncharacterized protein</fullName>
    </submittedName>
</protein>
<reference evidence="1 2" key="1">
    <citation type="submission" date="2014-11" db="EMBL/GenBank/DDBJ databases">
        <title>Genetic blueprint of the zoonotic pathogen Toxocara canis.</title>
        <authorList>
            <person name="Zhu X.-Q."/>
            <person name="Korhonen P.K."/>
            <person name="Cai H."/>
            <person name="Young N.D."/>
            <person name="Nejsum P."/>
            <person name="von Samson-Himmelstjerna G."/>
            <person name="Boag P.R."/>
            <person name="Tan P."/>
            <person name="Li Q."/>
            <person name="Min J."/>
            <person name="Yang Y."/>
            <person name="Wang X."/>
            <person name="Fang X."/>
            <person name="Hall R.S."/>
            <person name="Hofmann A."/>
            <person name="Sternberg P.W."/>
            <person name="Jex A.R."/>
            <person name="Gasser R.B."/>
        </authorList>
    </citation>
    <scope>NUCLEOTIDE SEQUENCE [LARGE SCALE GENOMIC DNA]</scope>
    <source>
        <strain evidence="1">PN_DK_2014</strain>
    </source>
</reference>